<dbReference type="OrthoDB" id="978976at2"/>
<sequence>MQDFPSRAKNSYRILYIDDDTERASQVQMFFNQLSKSEPRFQFIPVSSYKFALQVLAVCHLDELAQNEGFKPFDFIVFNIHLKNPKDKYDLSTFLEHIFALGIFRLNLPFGISSLIALGNPDCQDKDFLLYSQVGVIQSHGIKQLQKTLIKQVQTYSPQQEKPLELERQTNYYRVLYIDADPLRASKMQIFFNDVTAQASARFVLIQVSNYDAAIELLSYSNLKEPSSQRDWKPFDFVVFNLITDPENPAKWQDFIKSLFELGIPGLNFRFGIGSLIALGKKDHSEATKDFLLAFQISLLSEDPLTEQILREKLISQISKFQGSSVFYTEKHTVEESNEARTIKRVLRLYKSLPGILLSYEQGIFDQKNEVKQIKPIFKRNADFFSLLLESGLETSLLVQQHPNV</sequence>
<dbReference type="HOGENOM" id="CLU_679199_0_0_3"/>
<dbReference type="KEGG" id="cyj:Cyan7822_6707"/>
<keyword evidence="1" id="KW-0614">Plasmid</keyword>
<protein>
    <submittedName>
        <fullName evidence="1">Uncharacterized protein</fullName>
    </submittedName>
</protein>
<accession>E0UN58</accession>
<keyword evidence="2" id="KW-1185">Reference proteome</keyword>
<proteinExistence type="predicted"/>
<dbReference type="EMBL" id="CP002201">
    <property type="protein sequence ID" value="ADN18388.1"/>
    <property type="molecule type" value="Genomic_DNA"/>
</dbReference>
<evidence type="ECO:0000313" key="1">
    <source>
        <dbReference type="EMBL" id="ADN18388.1"/>
    </source>
</evidence>
<evidence type="ECO:0000313" key="2">
    <source>
        <dbReference type="Proteomes" id="UP000008206"/>
    </source>
</evidence>
<organism evidence="1 2">
    <name type="scientific">Gloeothece verrucosa (strain PCC 7822)</name>
    <name type="common">Cyanothece sp. (strain PCC 7822)</name>
    <dbReference type="NCBI Taxonomy" id="497965"/>
    <lineage>
        <taxon>Bacteria</taxon>
        <taxon>Bacillati</taxon>
        <taxon>Cyanobacteriota</taxon>
        <taxon>Cyanophyceae</taxon>
        <taxon>Oscillatoriophycideae</taxon>
        <taxon>Chroococcales</taxon>
        <taxon>Aphanothecaceae</taxon>
        <taxon>Gloeothece</taxon>
        <taxon>Gloeothece verrucosa</taxon>
    </lineage>
</organism>
<dbReference type="Proteomes" id="UP000008206">
    <property type="component" value="Plasmid Cy782203"/>
</dbReference>
<dbReference type="AlphaFoldDB" id="E0UN58"/>
<reference evidence="2" key="1">
    <citation type="journal article" date="2011" name="MBio">
        <title>Novel metabolic attributes of the genus Cyanothece, comprising a group of unicellular nitrogen-fixing Cyanobacteria.</title>
        <authorList>
            <person name="Bandyopadhyay A."/>
            <person name="Elvitigala T."/>
            <person name="Welsh E."/>
            <person name="Stockel J."/>
            <person name="Liberton M."/>
            <person name="Min H."/>
            <person name="Sherman L.A."/>
            <person name="Pakrasi H.B."/>
        </authorList>
    </citation>
    <scope>NUCLEOTIDE SEQUENCE [LARGE SCALE GENOMIC DNA]</scope>
    <source>
        <strain evidence="2">PCC 7822</strain>
        <plasmid evidence="2">Cy782203</plasmid>
    </source>
</reference>
<geneLocation type="plasmid" evidence="1 2">
    <name>Cy782203</name>
</geneLocation>
<gene>
    <name evidence="1" type="ordered locus">Cyan7822_6707</name>
</gene>
<name>E0UN58_GLOV7</name>